<protein>
    <submittedName>
        <fullName evidence="1">Uncharacterized protein</fullName>
    </submittedName>
</protein>
<sequence>MIKLNFQYVYPQRCTLKEFWFKPGGYTSTDDGPLSTVMLN</sequence>
<proteinExistence type="predicted"/>
<organism evidence="1 2">
    <name type="scientific">Algoriphagus boritolerans DSM 17298 = JCM 18970</name>
    <dbReference type="NCBI Taxonomy" id="1120964"/>
    <lineage>
        <taxon>Bacteria</taxon>
        <taxon>Pseudomonadati</taxon>
        <taxon>Bacteroidota</taxon>
        <taxon>Cytophagia</taxon>
        <taxon>Cytophagales</taxon>
        <taxon>Cyclobacteriaceae</taxon>
        <taxon>Algoriphagus</taxon>
    </lineage>
</organism>
<accession>A0A1H5XC94</accession>
<dbReference type="AlphaFoldDB" id="A0A1H5XC94"/>
<evidence type="ECO:0000313" key="2">
    <source>
        <dbReference type="Proteomes" id="UP000236736"/>
    </source>
</evidence>
<dbReference type="EMBL" id="FNVR01000013">
    <property type="protein sequence ID" value="SEG09378.1"/>
    <property type="molecule type" value="Genomic_DNA"/>
</dbReference>
<reference evidence="2" key="1">
    <citation type="submission" date="2016-10" db="EMBL/GenBank/DDBJ databases">
        <authorList>
            <person name="Varghese N."/>
            <person name="Submissions S."/>
        </authorList>
    </citation>
    <scope>NUCLEOTIDE SEQUENCE [LARGE SCALE GENOMIC DNA]</scope>
    <source>
        <strain evidence="2">DSM 17298</strain>
    </source>
</reference>
<dbReference type="STRING" id="1120964.GCA_001313265_04181"/>
<gene>
    <name evidence="1" type="ORF">SAMN03080598_02448</name>
</gene>
<evidence type="ECO:0000313" key="1">
    <source>
        <dbReference type="EMBL" id="SEG09378.1"/>
    </source>
</evidence>
<dbReference type="Proteomes" id="UP000236736">
    <property type="component" value="Unassembled WGS sequence"/>
</dbReference>
<name>A0A1H5XC94_9BACT</name>
<keyword evidence="2" id="KW-1185">Reference proteome</keyword>